<feature type="compositionally biased region" description="Basic and acidic residues" evidence="1">
    <location>
        <begin position="57"/>
        <end position="74"/>
    </location>
</feature>
<proteinExistence type="predicted"/>
<reference evidence="2" key="1">
    <citation type="submission" date="2017-07" db="EMBL/GenBank/DDBJ databases">
        <title>Taro Niue Genome Assembly and Annotation.</title>
        <authorList>
            <person name="Atibalentja N."/>
            <person name="Keating K."/>
            <person name="Fields C.J."/>
        </authorList>
    </citation>
    <scope>NUCLEOTIDE SEQUENCE</scope>
    <source>
        <strain evidence="2">Niue_2</strain>
        <tissue evidence="2">Leaf</tissue>
    </source>
</reference>
<dbReference type="AlphaFoldDB" id="A0A843V0M3"/>
<sequence>MQNPEIATERDMAIRSGSRVATERFVTFRTRRSVLSQQELRTQPIGPSPSQGLRLTSTEKGHVTTDEKGKKNGL</sequence>
<evidence type="ECO:0000256" key="1">
    <source>
        <dbReference type="SAM" id="MobiDB-lite"/>
    </source>
</evidence>
<organism evidence="2 3">
    <name type="scientific">Colocasia esculenta</name>
    <name type="common">Wild taro</name>
    <name type="synonym">Arum esculentum</name>
    <dbReference type="NCBI Taxonomy" id="4460"/>
    <lineage>
        <taxon>Eukaryota</taxon>
        <taxon>Viridiplantae</taxon>
        <taxon>Streptophyta</taxon>
        <taxon>Embryophyta</taxon>
        <taxon>Tracheophyta</taxon>
        <taxon>Spermatophyta</taxon>
        <taxon>Magnoliopsida</taxon>
        <taxon>Liliopsida</taxon>
        <taxon>Araceae</taxon>
        <taxon>Aroideae</taxon>
        <taxon>Colocasieae</taxon>
        <taxon>Colocasia</taxon>
    </lineage>
</organism>
<gene>
    <name evidence="2" type="ORF">Taro_021168</name>
</gene>
<dbReference type="Proteomes" id="UP000652761">
    <property type="component" value="Unassembled WGS sequence"/>
</dbReference>
<comment type="caution">
    <text evidence="2">The sequence shown here is derived from an EMBL/GenBank/DDBJ whole genome shotgun (WGS) entry which is preliminary data.</text>
</comment>
<accession>A0A843V0M3</accession>
<name>A0A843V0M3_COLES</name>
<protein>
    <submittedName>
        <fullName evidence="2">Uncharacterized protein</fullName>
    </submittedName>
</protein>
<dbReference type="EMBL" id="NMUH01001072">
    <property type="protein sequence ID" value="MQL88596.1"/>
    <property type="molecule type" value="Genomic_DNA"/>
</dbReference>
<evidence type="ECO:0000313" key="3">
    <source>
        <dbReference type="Proteomes" id="UP000652761"/>
    </source>
</evidence>
<keyword evidence="3" id="KW-1185">Reference proteome</keyword>
<feature type="non-terminal residue" evidence="2">
    <location>
        <position position="1"/>
    </location>
</feature>
<evidence type="ECO:0000313" key="2">
    <source>
        <dbReference type="EMBL" id="MQL88596.1"/>
    </source>
</evidence>
<feature type="region of interest" description="Disordered" evidence="1">
    <location>
        <begin position="34"/>
        <end position="74"/>
    </location>
</feature>